<organism evidence="8 9">
    <name type="scientific">Microbacterium allomyrinae</name>
    <dbReference type="NCBI Taxonomy" id="2830666"/>
    <lineage>
        <taxon>Bacteria</taxon>
        <taxon>Bacillati</taxon>
        <taxon>Actinomycetota</taxon>
        <taxon>Actinomycetes</taxon>
        <taxon>Micrococcales</taxon>
        <taxon>Microbacteriaceae</taxon>
        <taxon>Microbacterium</taxon>
    </lineage>
</organism>
<evidence type="ECO:0000313" key="9">
    <source>
        <dbReference type="Proteomes" id="UP001139354"/>
    </source>
</evidence>
<dbReference type="PROSITE" id="PS51257">
    <property type="entry name" value="PROKAR_LIPOPROTEIN"/>
    <property type="match status" value="1"/>
</dbReference>
<name>A0A9X1LS83_9MICO</name>
<dbReference type="AlphaFoldDB" id="A0A9X1LS83"/>
<proteinExistence type="inferred from homology"/>
<dbReference type="PROSITE" id="PS50983">
    <property type="entry name" value="FE_B12_PBP"/>
    <property type="match status" value="1"/>
</dbReference>
<evidence type="ECO:0000256" key="2">
    <source>
        <dbReference type="ARBA" id="ARBA00008814"/>
    </source>
</evidence>
<keyword evidence="3" id="KW-0813">Transport</keyword>
<feature type="domain" description="Fe/B12 periplasmic-binding" evidence="7">
    <location>
        <begin position="53"/>
        <end position="319"/>
    </location>
</feature>
<evidence type="ECO:0000259" key="7">
    <source>
        <dbReference type="PROSITE" id="PS50983"/>
    </source>
</evidence>
<accession>A0A9X1LS83</accession>
<evidence type="ECO:0000256" key="6">
    <source>
        <dbReference type="SAM" id="SignalP"/>
    </source>
</evidence>
<evidence type="ECO:0000256" key="4">
    <source>
        <dbReference type="ARBA" id="ARBA00022729"/>
    </source>
</evidence>
<dbReference type="Pfam" id="PF01497">
    <property type="entry name" value="Peripla_BP_2"/>
    <property type="match status" value="1"/>
</dbReference>
<dbReference type="Proteomes" id="UP001139354">
    <property type="component" value="Unassembled WGS sequence"/>
</dbReference>
<feature type="signal peptide" evidence="6">
    <location>
        <begin position="1"/>
        <end position="26"/>
    </location>
</feature>
<sequence>MRAHSLATVALLGASALLLTSCASSAGSATTTDTTSVDTPAGVTIEMPNDPQAALGFYTTDVDMLITLGIPLAGTQPVRDDFTAFPDFFPQEELEGLAVFGNFPEFNLEKVLEAEPDFILNGLGYEEDLDADLQKIAPTYTYNAFDGADWRDSFHQAAIDLGREAQWQAWTDDYEARVAEIRAELDAAGIDPVVADVSFYEGEAGTSTYGVPALVFTDLGLQVSPMMMADENGLPAGDGTKFSMEQLGQLDAIDVIFTPVNEDGSGLISEEEALTSNALWNQLGFVQNGEIYGYNYEMIYGSPSGQRAFLETVATALLG</sequence>
<dbReference type="PANTHER" id="PTHR30532:SF1">
    <property type="entry name" value="IRON(3+)-HYDROXAMATE-BINDING PROTEIN FHUD"/>
    <property type="match status" value="1"/>
</dbReference>
<evidence type="ECO:0000313" key="8">
    <source>
        <dbReference type="EMBL" id="MCC2030916.1"/>
    </source>
</evidence>
<dbReference type="EMBL" id="JAGTTN010000001">
    <property type="protein sequence ID" value="MCC2030916.1"/>
    <property type="molecule type" value="Genomic_DNA"/>
</dbReference>
<keyword evidence="9" id="KW-1185">Reference proteome</keyword>
<dbReference type="PANTHER" id="PTHR30532">
    <property type="entry name" value="IRON III DICITRATE-BINDING PERIPLASMIC PROTEIN"/>
    <property type="match status" value="1"/>
</dbReference>
<dbReference type="GO" id="GO:0030288">
    <property type="term" value="C:outer membrane-bounded periplasmic space"/>
    <property type="evidence" value="ECO:0007669"/>
    <property type="project" value="TreeGrafter"/>
</dbReference>
<feature type="region of interest" description="Disordered" evidence="5">
    <location>
        <begin position="26"/>
        <end position="45"/>
    </location>
</feature>
<feature type="compositionally biased region" description="Low complexity" evidence="5">
    <location>
        <begin position="26"/>
        <end position="39"/>
    </location>
</feature>
<gene>
    <name evidence="8" type="ORF">KEC57_01825</name>
</gene>
<dbReference type="GO" id="GO:1901678">
    <property type="term" value="P:iron coordination entity transport"/>
    <property type="evidence" value="ECO:0007669"/>
    <property type="project" value="UniProtKB-ARBA"/>
</dbReference>
<evidence type="ECO:0000256" key="1">
    <source>
        <dbReference type="ARBA" id="ARBA00004196"/>
    </source>
</evidence>
<feature type="chain" id="PRO_5040936485" evidence="6">
    <location>
        <begin position="27"/>
        <end position="319"/>
    </location>
</feature>
<dbReference type="Gene3D" id="3.40.50.1980">
    <property type="entry name" value="Nitrogenase molybdenum iron protein domain"/>
    <property type="match status" value="2"/>
</dbReference>
<dbReference type="InterPro" id="IPR002491">
    <property type="entry name" value="ABC_transptr_periplasmic_BD"/>
</dbReference>
<dbReference type="SUPFAM" id="SSF53807">
    <property type="entry name" value="Helical backbone' metal receptor"/>
    <property type="match status" value="1"/>
</dbReference>
<comment type="similarity">
    <text evidence="2">Belongs to the bacterial solute-binding protein 8 family.</text>
</comment>
<dbReference type="RefSeq" id="WP_229382805.1">
    <property type="nucleotide sequence ID" value="NZ_JAGTTN010000001.1"/>
</dbReference>
<protein>
    <submittedName>
        <fullName evidence="8">ABC transporter substrate-binding protein</fullName>
    </submittedName>
</protein>
<evidence type="ECO:0000256" key="3">
    <source>
        <dbReference type="ARBA" id="ARBA00022448"/>
    </source>
</evidence>
<evidence type="ECO:0000256" key="5">
    <source>
        <dbReference type="SAM" id="MobiDB-lite"/>
    </source>
</evidence>
<keyword evidence="4 6" id="KW-0732">Signal</keyword>
<comment type="caution">
    <text evidence="8">The sequence shown here is derived from an EMBL/GenBank/DDBJ whole genome shotgun (WGS) entry which is preliminary data.</text>
</comment>
<comment type="subcellular location">
    <subcellularLocation>
        <location evidence="1">Cell envelope</location>
    </subcellularLocation>
</comment>
<dbReference type="InterPro" id="IPR051313">
    <property type="entry name" value="Bact_iron-sidero_bind"/>
</dbReference>
<reference evidence="8" key="1">
    <citation type="submission" date="2021-04" db="EMBL/GenBank/DDBJ databases">
        <title>Microbacterium tenobrionis sp. nov. and Microbacterium allomyrinae sp. nov., isolated from larvae of Tenobrio molitor and Allomyrina dichotoma, respectively.</title>
        <authorList>
            <person name="Lee S.D."/>
        </authorList>
    </citation>
    <scope>NUCLEOTIDE SEQUENCE</scope>
    <source>
        <strain evidence="8">BWT-G7</strain>
    </source>
</reference>